<dbReference type="Gene3D" id="1.10.10.10">
    <property type="entry name" value="Winged helix-like DNA-binding domain superfamily/Winged helix DNA-binding domain"/>
    <property type="match status" value="1"/>
</dbReference>
<evidence type="ECO:0000313" key="6">
    <source>
        <dbReference type="Proteomes" id="UP000070646"/>
    </source>
</evidence>
<evidence type="ECO:0000256" key="2">
    <source>
        <dbReference type="ARBA" id="ARBA00023125"/>
    </source>
</evidence>
<feature type="domain" description="HTH hxlR-type" evidence="4">
    <location>
        <begin position="24"/>
        <end position="122"/>
    </location>
</feature>
<keyword evidence="1" id="KW-0805">Transcription regulation</keyword>
<dbReference type="InterPro" id="IPR036390">
    <property type="entry name" value="WH_DNA-bd_sf"/>
</dbReference>
<proteinExistence type="predicted"/>
<dbReference type="PATRIC" id="fig|1502.174.peg.560"/>
<evidence type="ECO:0000256" key="1">
    <source>
        <dbReference type="ARBA" id="ARBA00023015"/>
    </source>
</evidence>
<evidence type="ECO:0000313" key="5">
    <source>
        <dbReference type="EMBL" id="KXA14003.1"/>
    </source>
</evidence>
<keyword evidence="3" id="KW-0804">Transcription</keyword>
<reference evidence="5 6" key="1">
    <citation type="submission" date="2016-01" db="EMBL/GenBank/DDBJ databases">
        <authorList>
            <person name="Oliw E.H."/>
        </authorList>
    </citation>
    <scope>NUCLEOTIDE SEQUENCE [LARGE SCALE GENOMIC DNA]</scope>
    <source>
        <strain evidence="5 6">MJR7757A</strain>
    </source>
</reference>
<dbReference type="PANTHER" id="PTHR33204:SF29">
    <property type="entry name" value="TRANSCRIPTIONAL REGULATOR"/>
    <property type="match status" value="1"/>
</dbReference>
<accession>A0A133NCM1</accession>
<organism evidence="5 6">
    <name type="scientific">Clostridium perfringens</name>
    <dbReference type="NCBI Taxonomy" id="1502"/>
    <lineage>
        <taxon>Bacteria</taxon>
        <taxon>Bacillati</taxon>
        <taxon>Bacillota</taxon>
        <taxon>Clostridia</taxon>
        <taxon>Eubacteriales</taxon>
        <taxon>Clostridiaceae</taxon>
        <taxon>Clostridium</taxon>
    </lineage>
</organism>
<dbReference type="SUPFAM" id="SSF46785">
    <property type="entry name" value="Winged helix' DNA-binding domain"/>
    <property type="match status" value="1"/>
</dbReference>
<gene>
    <name evidence="5" type="ORF">HMPREF3222_00558</name>
</gene>
<protein>
    <submittedName>
        <fullName evidence="5">HTH-type transcriptional activator HxlR</fullName>
    </submittedName>
</protein>
<evidence type="ECO:0000256" key="3">
    <source>
        <dbReference type="ARBA" id="ARBA00023163"/>
    </source>
</evidence>
<dbReference type="EMBL" id="LRPU01000023">
    <property type="protein sequence ID" value="KXA14003.1"/>
    <property type="molecule type" value="Genomic_DNA"/>
</dbReference>
<dbReference type="PANTHER" id="PTHR33204">
    <property type="entry name" value="TRANSCRIPTIONAL REGULATOR, MARR FAMILY"/>
    <property type="match status" value="1"/>
</dbReference>
<dbReference type="GO" id="GO:0003677">
    <property type="term" value="F:DNA binding"/>
    <property type="evidence" value="ECO:0007669"/>
    <property type="project" value="UniProtKB-KW"/>
</dbReference>
<dbReference type="AlphaFoldDB" id="A0A133NCM1"/>
<sequence>MILLRSDLMPADRTNKVSCHNYRCEIEVTLEVIGGKWKSLIIWTLGLHDVIRFNEFKTLIPEISQKMLTQQLRDLEKNKLVSRKIYNQVPPMVEYSLTDMGKKLLPILKEMDLWGKDFVKMF</sequence>
<dbReference type="InterPro" id="IPR002577">
    <property type="entry name" value="HTH_HxlR"/>
</dbReference>
<dbReference type="InterPro" id="IPR036388">
    <property type="entry name" value="WH-like_DNA-bd_sf"/>
</dbReference>
<dbReference type="Proteomes" id="UP000070646">
    <property type="component" value="Unassembled WGS sequence"/>
</dbReference>
<name>A0A133NCM1_CLOPF</name>
<comment type="caution">
    <text evidence="5">The sequence shown here is derived from an EMBL/GenBank/DDBJ whole genome shotgun (WGS) entry which is preliminary data.</text>
</comment>
<dbReference type="Pfam" id="PF01638">
    <property type="entry name" value="HxlR"/>
    <property type="match status" value="1"/>
</dbReference>
<evidence type="ECO:0000259" key="4">
    <source>
        <dbReference type="PROSITE" id="PS51118"/>
    </source>
</evidence>
<keyword evidence="2" id="KW-0238">DNA-binding</keyword>
<dbReference type="PROSITE" id="PS51118">
    <property type="entry name" value="HTH_HXLR"/>
    <property type="match status" value="1"/>
</dbReference>